<dbReference type="Proteomes" id="UP000294841">
    <property type="component" value="Unassembled WGS sequence"/>
</dbReference>
<accession>A0A4R2MXA8</accession>
<dbReference type="Pfam" id="PF04393">
    <property type="entry name" value="DUF535"/>
    <property type="match status" value="1"/>
</dbReference>
<evidence type="ECO:0000313" key="2">
    <source>
        <dbReference type="Proteomes" id="UP000294841"/>
    </source>
</evidence>
<dbReference type="PANTHER" id="PTHR38785">
    <property type="entry name" value="HOMOLOG OF VIRK"/>
    <property type="match status" value="1"/>
</dbReference>
<dbReference type="RefSeq" id="WP_132023740.1">
    <property type="nucleotide sequence ID" value="NZ_CP016605.1"/>
</dbReference>
<dbReference type="OrthoDB" id="6835762at2"/>
<comment type="caution">
    <text evidence="1">The sequence shown here is derived from an EMBL/GenBank/DDBJ whole genome shotgun (WGS) entry which is preliminary data.</text>
</comment>
<name>A0A4R2MXA8_9PAST</name>
<protein>
    <recommendedName>
        <fullName evidence="3">DUF535 domain-containing protein</fullName>
    </recommendedName>
</protein>
<gene>
    <name evidence="1" type="ORF">EV697_10422</name>
</gene>
<proteinExistence type="predicted"/>
<dbReference type="PANTHER" id="PTHR38785:SF1">
    <property type="entry name" value="HOMOLOG OF VIRK"/>
    <property type="match status" value="1"/>
</dbReference>
<sequence>MSKNIYQWPNPLLVYPDRENKSYRLKRFRFKLRMLLNYFNIQKFEKFINQHDYLIDLLNNHPMYSYPVAHRFLDKRFHGTQKLNIICENLTFLPKKFKELKLAQLWEKSVNFGEVIENFELILKINEYQPMEGYWSLELVHKPSQELIYLLTFGKVEDSLLIGVIQGPNCEGSKEIVKALTKQCHGLRPAYLMIEIMKALTMVLGYEKLFGIPQKYQNKSRFVRSSRYLVNYDTLFSESGGKLEKYWDLPLDIGQKTLDGIPSKKRSMYKKRYAMLDEIMEILKSHLLANK</sequence>
<keyword evidence="2" id="KW-1185">Reference proteome</keyword>
<evidence type="ECO:0000313" key="1">
    <source>
        <dbReference type="EMBL" id="TCP12217.1"/>
    </source>
</evidence>
<evidence type="ECO:0008006" key="3">
    <source>
        <dbReference type="Google" id="ProtNLM"/>
    </source>
</evidence>
<dbReference type="GO" id="GO:0006974">
    <property type="term" value="P:DNA damage response"/>
    <property type="evidence" value="ECO:0007669"/>
    <property type="project" value="TreeGrafter"/>
</dbReference>
<organism evidence="1 2">
    <name type="scientific">Bisgaardia hudsonensis</name>
    <dbReference type="NCBI Taxonomy" id="109472"/>
    <lineage>
        <taxon>Bacteria</taxon>
        <taxon>Pseudomonadati</taxon>
        <taxon>Pseudomonadota</taxon>
        <taxon>Gammaproteobacteria</taxon>
        <taxon>Pasteurellales</taxon>
        <taxon>Pasteurellaceae</taxon>
        <taxon>Bisgaardia</taxon>
    </lineage>
</organism>
<dbReference type="AlphaFoldDB" id="A0A4R2MXA8"/>
<dbReference type="EMBL" id="SLXI01000004">
    <property type="protein sequence ID" value="TCP12217.1"/>
    <property type="molecule type" value="Genomic_DNA"/>
</dbReference>
<reference evidence="1 2" key="1">
    <citation type="submission" date="2019-03" db="EMBL/GenBank/DDBJ databases">
        <title>Genomic Encyclopedia of Type Strains, Phase IV (KMG-IV): sequencing the most valuable type-strain genomes for metagenomic binning, comparative biology and taxonomic classification.</title>
        <authorList>
            <person name="Goeker M."/>
        </authorList>
    </citation>
    <scope>NUCLEOTIDE SEQUENCE [LARGE SCALE GENOMIC DNA]</scope>
    <source>
        <strain evidence="1 2">DSM 28231</strain>
    </source>
</reference>
<dbReference type="InterPro" id="IPR007488">
    <property type="entry name" value="DUF535"/>
</dbReference>